<feature type="chain" id="PRO_5046406431" evidence="3">
    <location>
        <begin position="23"/>
        <end position="797"/>
    </location>
</feature>
<dbReference type="InterPro" id="IPR036881">
    <property type="entry name" value="Glyco_hydro_3_C_sf"/>
</dbReference>
<dbReference type="Gene3D" id="3.20.20.300">
    <property type="entry name" value="Glycoside hydrolase, family 3, N-terminal domain"/>
    <property type="match status" value="1"/>
</dbReference>
<organism evidence="5 6">
    <name type="scientific">Neorhodopirellula lusitana</name>
    <dbReference type="NCBI Taxonomy" id="445327"/>
    <lineage>
        <taxon>Bacteria</taxon>
        <taxon>Pseudomonadati</taxon>
        <taxon>Planctomycetota</taxon>
        <taxon>Planctomycetia</taxon>
        <taxon>Pirellulales</taxon>
        <taxon>Pirellulaceae</taxon>
        <taxon>Neorhodopirellula</taxon>
    </lineage>
</organism>
<dbReference type="PRINTS" id="PR00133">
    <property type="entry name" value="GLHYDRLASE3"/>
</dbReference>
<dbReference type="Pfam" id="PF00933">
    <property type="entry name" value="Glyco_hydro_3"/>
    <property type="match status" value="1"/>
</dbReference>
<dbReference type="InterPro" id="IPR001764">
    <property type="entry name" value="Glyco_hydro_3_N"/>
</dbReference>
<feature type="signal peptide" evidence="3">
    <location>
        <begin position="1"/>
        <end position="22"/>
    </location>
</feature>
<keyword evidence="3" id="KW-0732">Signal</keyword>
<feature type="domain" description="Fibronectin type III-like" evidence="4">
    <location>
        <begin position="713"/>
        <end position="783"/>
    </location>
</feature>
<dbReference type="PANTHER" id="PTHR42715">
    <property type="entry name" value="BETA-GLUCOSIDASE"/>
    <property type="match status" value="1"/>
</dbReference>
<evidence type="ECO:0000256" key="3">
    <source>
        <dbReference type="SAM" id="SignalP"/>
    </source>
</evidence>
<dbReference type="Pfam" id="PF14310">
    <property type="entry name" value="Fn3-like"/>
    <property type="match status" value="1"/>
</dbReference>
<dbReference type="SUPFAM" id="SSF51445">
    <property type="entry name" value="(Trans)glycosidases"/>
    <property type="match status" value="1"/>
</dbReference>
<comment type="similarity">
    <text evidence="1">Belongs to the glycosyl hydrolase 3 family.</text>
</comment>
<evidence type="ECO:0000259" key="4">
    <source>
        <dbReference type="SMART" id="SM01217"/>
    </source>
</evidence>
<dbReference type="InterPro" id="IPR002772">
    <property type="entry name" value="Glyco_hydro_3_C"/>
</dbReference>
<dbReference type="SMART" id="SM01217">
    <property type="entry name" value="Fn3_like"/>
    <property type="match status" value="1"/>
</dbReference>
<dbReference type="InterPro" id="IPR050288">
    <property type="entry name" value="Cellulose_deg_GH3"/>
</dbReference>
<evidence type="ECO:0000256" key="1">
    <source>
        <dbReference type="ARBA" id="ARBA00005336"/>
    </source>
</evidence>
<dbReference type="PANTHER" id="PTHR42715:SF10">
    <property type="entry name" value="BETA-GLUCOSIDASE"/>
    <property type="match status" value="1"/>
</dbReference>
<dbReference type="InterPro" id="IPR026891">
    <property type="entry name" value="Fn3-like"/>
</dbReference>
<dbReference type="InterPro" id="IPR017853">
    <property type="entry name" value="GH"/>
</dbReference>
<dbReference type="Gene3D" id="2.60.40.10">
    <property type="entry name" value="Immunoglobulins"/>
    <property type="match status" value="1"/>
</dbReference>
<protein>
    <submittedName>
        <fullName evidence="5">Beta-glucosidase</fullName>
    </submittedName>
</protein>
<dbReference type="EMBL" id="FXUG01000005">
    <property type="protein sequence ID" value="SMP56300.1"/>
    <property type="molecule type" value="Genomic_DNA"/>
</dbReference>
<dbReference type="RefSeq" id="WP_283432595.1">
    <property type="nucleotide sequence ID" value="NZ_FXUG01000005.1"/>
</dbReference>
<sequence>MRNFKLQMIIAGLMLVCGQTLADGIYHDGWIDRNKNGKQDPYENPELSVEERVADLLGQMNMDEKTAQMGTIYGFKRVLKDPRPTEKWKTQVWKDGIGNIDEHCNGVKHFDENVELQNHCDVLNEIQRWFIEETRLGIPVDFTNEGIRGVCHSNASNFPTQLGVGATWDKNLVRRIGEITAAEGKALGYSNIYSPILDVVRDPRWGRTVECYGESPFHVGELGKQQCLGIQSKGVGSTVKHFATYSTPNGGRDGKGRTDPQIPQRDMHEILMQPFEKVIKEAKPWGAMSSYNTYDGVPVTGSSYFLTDLLRGEYGFNGYVVSDSGAVDRLKSQHKTAKDWETAIVHAVTAGLNVRTNFQGTEKFVLPLRKVIKDGRISEEIIDSRVADVLRVKFELGLFDDLFADREKVTEIVHNSEHEATTLEAARKAMVLLKNDGTLPLDSEAFANVLVTGPLADDPLPMISRYGPGRSDVITPLAGIKAFLGDKANVTHAKGCHYFDKLFPASDVVRSDPDEEAQAGIDEAVKLAMESDLIIACVGDTHDTVGESKTRLSLDLPGHQDLLVQELAKTGKPVIVVLMPGRATSINWIEQNIPGVLCAWHGGEKVGQAIAETLFGANNPGGKLPITFPKSVGQIPLAFPARNGAHGGQSKGHDPNGWGTSRVRGPLYPLGHGLSYTTFDYENLKIEPAAPTVDDKITITCDVTNTGDRDGDNVIQLYIRDVLGTITPYSKILRGFERVAIPAGEKKTVTFELDPSRDLKVMGPGHKWIVEPGDFDVMIAESSGEEAIKQQGSFTLK</sequence>
<evidence type="ECO:0000313" key="6">
    <source>
        <dbReference type="Proteomes" id="UP001158067"/>
    </source>
</evidence>
<reference evidence="5 6" key="1">
    <citation type="submission" date="2017-05" db="EMBL/GenBank/DDBJ databases">
        <authorList>
            <person name="Varghese N."/>
            <person name="Submissions S."/>
        </authorList>
    </citation>
    <scope>NUCLEOTIDE SEQUENCE [LARGE SCALE GENOMIC DNA]</scope>
    <source>
        <strain evidence="5 6">DSM 25457</strain>
    </source>
</reference>
<evidence type="ECO:0000256" key="2">
    <source>
        <dbReference type="ARBA" id="ARBA00022801"/>
    </source>
</evidence>
<name>A0ABY1Q1E1_9BACT</name>
<comment type="caution">
    <text evidence="5">The sequence shown here is derived from an EMBL/GenBank/DDBJ whole genome shotgun (WGS) entry which is preliminary data.</text>
</comment>
<dbReference type="InterPro" id="IPR013783">
    <property type="entry name" value="Ig-like_fold"/>
</dbReference>
<accession>A0ABY1Q1E1</accession>
<keyword evidence="2" id="KW-0378">Hydrolase</keyword>
<evidence type="ECO:0000313" key="5">
    <source>
        <dbReference type="EMBL" id="SMP56300.1"/>
    </source>
</evidence>
<dbReference type="InterPro" id="IPR036962">
    <property type="entry name" value="Glyco_hydro_3_N_sf"/>
</dbReference>
<dbReference type="SUPFAM" id="SSF52279">
    <property type="entry name" value="Beta-D-glucan exohydrolase, C-terminal domain"/>
    <property type="match status" value="1"/>
</dbReference>
<dbReference type="Proteomes" id="UP001158067">
    <property type="component" value="Unassembled WGS sequence"/>
</dbReference>
<gene>
    <name evidence="5" type="ORF">SAMN06265222_105125</name>
</gene>
<dbReference type="Gene3D" id="3.40.50.1700">
    <property type="entry name" value="Glycoside hydrolase family 3 C-terminal domain"/>
    <property type="match status" value="1"/>
</dbReference>
<proteinExistence type="inferred from homology"/>
<keyword evidence="6" id="KW-1185">Reference proteome</keyword>
<dbReference type="Pfam" id="PF01915">
    <property type="entry name" value="Glyco_hydro_3_C"/>
    <property type="match status" value="1"/>
</dbReference>